<dbReference type="SMART" id="SM00870">
    <property type="entry name" value="Asparaginase"/>
    <property type="match status" value="1"/>
</dbReference>
<dbReference type="PANTHER" id="PTHR11707">
    <property type="entry name" value="L-ASPARAGINASE"/>
    <property type="match status" value="1"/>
</dbReference>
<evidence type="ECO:0000256" key="1">
    <source>
        <dbReference type="ARBA" id="ARBA00010518"/>
    </source>
</evidence>
<dbReference type="InterPro" id="IPR037152">
    <property type="entry name" value="L-asparaginase_N_sf"/>
</dbReference>
<dbReference type="InterPro" id="IPR027473">
    <property type="entry name" value="L-asparaginase_C"/>
</dbReference>
<dbReference type="CDD" id="cd08964">
    <property type="entry name" value="L-asparaginase_II"/>
    <property type="match status" value="1"/>
</dbReference>
<dbReference type="InterPro" id="IPR027474">
    <property type="entry name" value="L-asparaginase_N"/>
</dbReference>
<dbReference type="EC" id="3.5.1.1" evidence="7"/>
<dbReference type="PRINTS" id="PR00139">
    <property type="entry name" value="ASNGLNASE"/>
</dbReference>
<dbReference type="PROSITE" id="PS00144">
    <property type="entry name" value="ASN_GLN_ASE_1"/>
    <property type="match status" value="1"/>
</dbReference>
<organism evidence="7 8">
    <name type="scientific">Achromobacter insuavis</name>
    <dbReference type="NCBI Taxonomy" id="1287735"/>
    <lineage>
        <taxon>Bacteria</taxon>
        <taxon>Pseudomonadati</taxon>
        <taxon>Pseudomonadota</taxon>
        <taxon>Betaproteobacteria</taxon>
        <taxon>Burkholderiales</taxon>
        <taxon>Alcaligenaceae</taxon>
        <taxon>Achromobacter</taxon>
    </lineage>
</organism>
<evidence type="ECO:0000256" key="2">
    <source>
        <dbReference type="ARBA" id="ARBA00022801"/>
    </source>
</evidence>
<proteinExistence type="inferred from homology"/>
<dbReference type="AlphaFoldDB" id="A0A6J5A0H7"/>
<dbReference type="PROSITE" id="PS51732">
    <property type="entry name" value="ASN_GLN_ASE_3"/>
    <property type="match status" value="1"/>
</dbReference>
<dbReference type="InterPro" id="IPR040919">
    <property type="entry name" value="Asparaginase_C"/>
</dbReference>
<keyword evidence="8" id="KW-1185">Reference proteome</keyword>
<dbReference type="InterPro" id="IPR020827">
    <property type="entry name" value="Asparaginase/glutaminase_AS1"/>
</dbReference>
<dbReference type="EMBL" id="CADIJR010000001">
    <property type="protein sequence ID" value="CAB3623799.1"/>
    <property type="molecule type" value="Genomic_DNA"/>
</dbReference>
<dbReference type="Pfam" id="PF17763">
    <property type="entry name" value="Asparaginase_C"/>
    <property type="match status" value="1"/>
</dbReference>
<name>A0A6J5A0H7_9BURK</name>
<sequence length="332" mass="33491">MDLPRVLLLATGGTIAMTPGADGGIAPALDAHALVAAVPDLAAVASLEVIAFSNKPGASLTQQDLAQLAALIEEGFARGCQGAVVVQGTDTIDETAFALELLARRPLPIVVTGAMRGAAAPGADGPANLLAAVTVAAAPAAAGMGALVVLGDQVHAARHVQKAHTTLPSAFHSPGRGPLGTLCEGRLHLHARLTPLPALRSPRPLQEAPIALLRIGLDDDGRLLPALPDLGFRGAVIEAMGAGHVPGHLAPLLGDLAARMPVVLSTRVAAGPVLRAAYAFPGSEKDLLSRGLIHGGALGGLKARLLLRLLLATGASPEALPAEFARRCDALA</sequence>
<feature type="domain" description="Asparaginase/glutaminase C-terminal" evidence="6">
    <location>
        <begin position="210"/>
        <end position="320"/>
    </location>
</feature>
<dbReference type="PIRSF" id="PIRSF500176">
    <property type="entry name" value="L_ASNase"/>
    <property type="match status" value="1"/>
</dbReference>
<dbReference type="SFLD" id="SFLDS00057">
    <property type="entry name" value="Glutaminase/Asparaginase"/>
    <property type="match status" value="1"/>
</dbReference>
<evidence type="ECO:0000259" key="5">
    <source>
        <dbReference type="Pfam" id="PF00710"/>
    </source>
</evidence>
<dbReference type="Pfam" id="PF00710">
    <property type="entry name" value="Asparaginase"/>
    <property type="match status" value="1"/>
</dbReference>
<feature type="domain" description="L-asparaginase N-terminal" evidence="5">
    <location>
        <begin position="5"/>
        <end position="192"/>
    </location>
</feature>
<dbReference type="InterPro" id="IPR036152">
    <property type="entry name" value="Asp/glu_Ase-like_sf"/>
</dbReference>
<feature type="active site" description="O-isoaspartyl threonine intermediate" evidence="3">
    <location>
        <position position="14"/>
    </location>
</feature>
<dbReference type="RefSeq" id="WP_054432925.1">
    <property type="nucleotide sequence ID" value="NZ_CADIJR010000001.1"/>
</dbReference>
<evidence type="ECO:0000256" key="4">
    <source>
        <dbReference type="PROSITE-ProRule" id="PRU10099"/>
    </source>
</evidence>
<gene>
    <name evidence="7" type="primary">ansB</name>
    <name evidence="7" type="ORF">LMG26845_00128</name>
</gene>
<dbReference type="GeneID" id="92895960"/>
<keyword evidence="2 7" id="KW-0378">Hydrolase</keyword>
<evidence type="ECO:0000313" key="7">
    <source>
        <dbReference type="EMBL" id="CAB3623799.1"/>
    </source>
</evidence>
<protein>
    <submittedName>
        <fullName evidence="7">L-asparaginase</fullName>
        <ecNumber evidence="7">3.5.1.1</ecNumber>
    </submittedName>
</protein>
<dbReference type="InterPro" id="IPR006034">
    <property type="entry name" value="Asparaginase/glutaminase-like"/>
</dbReference>
<dbReference type="InterPro" id="IPR004550">
    <property type="entry name" value="AsnASE_II"/>
</dbReference>
<feature type="active site" evidence="4">
    <location>
        <position position="14"/>
    </location>
</feature>
<evidence type="ECO:0000256" key="3">
    <source>
        <dbReference type="PIRSR" id="PIRSR001220-1"/>
    </source>
</evidence>
<dbReference type="FunFam" id="3.40.50.1170:FF:000001">
    <property type="entry name" value="L-asparaginase 2"/>
    <property type="match status" value="1"/>
</dbReference>
<reference evidence="7 8" key="1">
    <citation type="submission" date="2020-04" db="EMBL/GenBank/DDBJ databases">
        <authorList>
            <person name="De Canck E."/>
        </authorList>
    </citation>
    <scope>NUCLEOTIDE SEQUENCE [LARGE SCALE GENOMIC DNA]</scope>
    <source>
        <strain evidence="7 8">LMG 26845</strain>
    </source>
</reference>
<dbReference type="Proteomes" id="UP000507979">
    <property type="component" value="Unassembled WGS sequence"/>
</dbReference>
<dbReference type="SUPFAM" id="SSF53774">
    <property type="entry name" value="Glutaminase/Asparaginase"/>
    <property type="match status" value="1"/>
</dbReference>
<dbReference type="PIRSF" id="PIRSF001220">
    <property type="entry name" value="L-ASNase_gatD"/>
    <property type="match status" value="1"/>
</dbReference>
<evidence type="ECO:0000313" key="8">
    <source>
        <dbReference type="Proteomes" id="UP000507979"/>
    </source>
</evidence>
<evidence type="ECO:0000259" key="6">
    <source>
        <dbReference type="Pfam" id="PF17763"/>
    </source>
</evidence>
<comment type="similarity">
    <text evidence="1">Belongs to the asparaginase 1 family.</text>
</comment>
<dbReference type="GO" id="GO:0006528">
    <property type="term" value="P:asparagine metabolic process"/>
    <property type="evidence" value="ECO:0007669"/>
    <property type="project" value="InterPro"/>
</dbReference>
<dbReference type="Gene3D" id="3.40.50.1170">
    <property type="entry name" value="L-asparaginase, N-terminal domain"/>
    <property type="match status" value="1"/>
</dbReference>
<dbReference type="PANTHER" id="PTHR11707:SF28">
    <property type="entry name" value="60 KDA LYSOPHOSPHOLIPASE"/>
    <property type="match status" value="1"/>
</dbReference>
<dbReference type="Gene3D" id="3.40.50.40">
    <property type="match status" value="1"/>
</dbReference>
<dbReference type="GO" id="GO:0004067">
    <property type="term" value="F:asparaginase activity"/>
    <property type="evidence" value="ECO:0007669"/>
    <property type="project" value="UniProtKB-UniRule"/>
</dbReference>
<accession>A0A6J5A0H7</accession>